<dbReference type="GO" id="GO:0016987">
    <property type="term" value="F:sigma factor activity"/>
    <property type="evidence" value="ECO:0007669"/>
    <property type="project" value="UniProtKB-KW"/>
</dbReference>
<dbReference type="Proteomes" id="UP000199657">
    <property type="component" value="Unassembled WGS sequence"/>
</dbReference>
<keyword evidence="5 10" id="KW-0548">Nucleotidyltransferase</keyword>
<keyword evidence="4 10" id="KW-0808">Transferase</keyword>
<dbReference type="PANTHER" id="PTHR32248">
    <property type="entry name" value="RNA POLYMERASE SIGMA-54 FACTOR"/>
    <property type="match status" value="1"/>
</dbReference>
<keyword evidence="15" id="KW-1185">Reference proteome</keyword>
<accession>A0A1H8S9M7</accession>
<evidence type="ECO:0000256" key="10">
    <source>
        <dbReference type="PIRNR" id="PIRNR000774"/>
    </source>
</evidence>
<keyword evidence="8 10" id="KW-0238">DNA-binding</keyword>
<dbReference type="OrthoDB" id="9814402at2"/>
<keyword evidence="9 10" id="KW-0804">Transcription</keyword>
<dbReference type="Pfam" id="PF04963">
    <property type="entry name" value="Sigma54_CBD"/>
    <property type="match status" value="1"/>
</dbReference>
<dbReference type="PRINTS" id="PR00045">
    <property type="entry name" value="SIGMA54FCT"/>
</dbReference>
<sequence>MKQSLQLRLGQQLTMTPQLQQAIKLLQLSTLELRTEIQQALDSNLMLEPADELDEADEAAADTDRGDDSANAADTDTSTENTTDARESGETDGDGEASGGEATDTDTAPDVADTIDDHDGADDKPASDQADIPEDLPLDSDWNDIYDGSTAYSAPAGEDDQREAWENRTAGSSGGLHDHLLWQAQLSHFSERDMAIAEAIIDGVRDDGYLGVTIEEICESVTDGDDPVEPDEVEAVRHLIQRFDPLGVASLDPREALLVQLEQFPEDTPWLAEARLLVDKHLDLLGSRQLGPLTRKLKVSQEEFGQVLELVRTLDPRPGSQIGTPAAEYVVPDVYVRKERGAWRVELNPEASPRIRVNSYYAGLVRRGDQGNDNATMRQHLQEARWFIKSLKSRNETLLKVATCIVNHQQEFLEQGEEAMKPLVLREVAEEVEMHESTISRITTQKYMYTPRGTFEFKYFFSSHVHTVDGQECSATSIRARIRRLIAEEDARKPLSDSKLAEILKNEGIDVARRTVAKYRESMSIASSNERKRIA</sequence>
<dbReference type="NCBIfam" id="TIGR02395">
    <property type="entry name" value="rpoN_sigma"/>
    <property type="match status" value="1"/>
</dbReference>
<dbReference type="PIRSF" id="PIRSF000774">
    <property type="entry name" value="RpoN"/>
    <property type="match status" value="1"/>
</dbReference>
<feature type="compositionally biased region" description="Acidic residues" evidence="11">
    <location>
        <begin position="131"/>
        <end position="144"/>
    </location>
</feature>
<dbReference type="PROSITE" id="PS00717">
    <property type="entry name" value="SIGMA54_1"/>
    <property type="match status" value="1"/>
</dbReference>
<evidence type="ECO:0000256" key="6">
    <source>
        <dbReference type="ARBA" id="ARBA00023015"/>
    </source>
</evidence>
<dbReference type="Gene3D" id="1.10.10.1330">
    <property type="entry name" value="RNA polymerase sigma-54 factor, core-binding domain"/>
    <property type="match status" value="1"/>
</dbReference>
<feature type="domain" description="RNA polymerase sigma factor 54 core-binding" evidence="13">
    <location>
        <begin position="172"/>
        <end position="361"/>
    </location>
</feature>
<dbReference type="Gene3D" id="1.10.10.60">
    <property type="entry name" value="Homeodomain-like"/>
    <property type="match status" value="1"/>
</dbReference>
<keyword evidence="3 10" id="KW-0240">DNA-directed RNA polymerase</keyword>
<dbReference type="GO" id="GO:0003677">
    <property type="term" value="F:DNA binding"/>
    <property type="evidence" value="ECO:0007669"/>
    <property type="project" value="UniProtKB-KW"/>
</dbReference>
<evidence type="ECO:0000256" key="11">
    <source>
        <dbReference type="SAM" id="MobiDB-lite"/>
    </source>
</evidence>
<dbReference type="EMBL" id="FOEG01000002">
    <property type="protein sequence ID" value="SEO75226.1"/>
    <property type="molecule type" value="Genomic_DNA"/>
</dbReference>
<name>A0A1H8S9M7_9GAMM</name>
<dbReference type="GO" id="GO:0001216">
    <property type="term" value="F:DNA-binding transcription activator activity"/>
    <property type="evidence" value="ECO:0007669"/>
    <property type="project" value="InterPro"/>
</dbReference>
<reference evidence="14 15" key="1">
    <citation type="submission" date="2016-10" db="EMBL/GenBank/DDBJ databases">
        <authorList>
            <person name="de Groot N.N."/>
        </authorList>
    </citation>
    <scope>NUCLEOTIDE SEQUENCE [LARGE SCALE GENOMIC DNA]</scope>
    <source>
        <strain evidence="14 15">CGMCC 1.6291</strain>
    </source>
</reference>
<feature type="region of interest" description="Disordered" evidence="11">
    <location>
        <begin position="51"/>
        <end position="174"/>
    </location>
</feature>
<dbReference type="Pfam" id="PF04552">
    <property type="entry name" value="Sigma54_DBD"/>
    <property type="match status" value="1"/>
</dbReference>
<keyword evidence="7 10" id="KW-0731">Sigma factor</keyword>
<feature type="domain" description="RNA polymerase sigma factor 54 DNA-binding" evidence="12">
    <location>
        <begin position="376"/>
        <end position="533"/>
    </location>
</feature>
<evidence type="ECO:0000256" key="1">
    <source>
        <dbReference type="ARBA" id="ARBA00008798"/>
    </source>
</evidence>
<dbReference type="PROSITE" id="PS00718">
    <property type="entry name" value="SIGMA54_2"/>
    <property type="match status" value="1"/>
</dbReference>
<evidence type="ECO:0000256" key="7">
    <source>
        <dbReference type="ARBA" id="ARBA00023082"/>
    </source>
</evidence>
<dbReference type="STRING" id="406100.SAMN04488052_102610"/>
<dbReference type="AlphaFoldDB" id="A0A1H8S9M7"/>
<comment type="similarity">
    <text evidence="1 10">Belongs to the sigma-54 factor family.</text>
</comment>
<dbReference type="NCBIfam" id="NF004595">
    <property type="entry name" value="PRK05932.1-2"/>
    <property type="match status" value="1"/>
</dbReference>
<feature type="compositionally biased region" description="Basic and acidic residues" evidence="11">
    <location>
        <begin position="115"/>
        <end position="126"/>
    </location>
</feature>
<dbReference type="InterPro" id="IPR007046">
    <property type="entry name" value="RNA_pol_sigma_54_core-bd"/>
</dbReference>
<evidence type="ECO:0000313" key="15">
    <source>
        <dbReference type="Proteomes" id="UP000199657"/>
    </source>
</evidence>
<organism evidence="14 15">
    <name type="scientific">Aquisalimonas asiatica</name>
    <dbReference type="NCBI Taxonomy" id="406100"/>
    <lineage>
        <taxon>Bacteria</taxon>
        <taxon>Pseudomonadati</taxon>
        <taxon>Pseudomonadota</taxon>
        <taxon>Gammaproteobacteria</taxon>
        <taxon>Chromatiales</taxon>
        <taxon>Ectothiorhodospiraceae</taxon>
        <taxon>Aquisalimonas</taxon>
    </lineage>
</organism>
<dbReference type="PROSITE" id="PS50044">
    <property type="entry name" value="SIGMA54_3"/>
    <property type="match status" value="1"/>
</dbReference>
<protein>
    <recommendedName>
        <fullName evidence="2 10">RNA polymerase sigma-54 factor</fullName>
    </recommendedName>
</protein>
<dbReference type="InterPro" id="IPR007634">
    <property type="entry name" value="RNA_pol_sigma_54_DNA-bd"/>
</dbReference>
<dbReference type="GO" id="GO:0000428">
    <property type="term" value="C:DNA-directed RNA polymerase complex"/>
    <property type="evidence" value="ECO:0007669"/>
    <property type="project" value="UniProtKB-KW"/>
</dbReference>
<feature type="compositionally biased region" description="Low complexity" evidence="11">
    <location>
        <begin position="69"/>
        <end position="82"/>
    </location>
</feature>
<feature type="compositionally biased region" description="Acidic residues" evidence="11">
    <location>
        <begin position="51"/>
        <end position="61"/>
    </location>
</feature>
<evidence type="ECO:0000259" key="13">
    <source>
        <dbReference type="Pfam" id="PF04963"/>
    </source>
</evidence>
<comment type="function">
    <text evidence="10">Sigma factors are initiation factors that promote the attachment of RNA polymerase to specific initiation sites and are then released.</text>
</comment>
<dbReference type="InterPro" id="IPR000394">
    <property type="entry name" value="RNA_pol_sigma_54"/>
</dbReference>
<evidence type="ECO:0000259" key="12">
    <source>
        <dbReference type="Pfam" id="PF04552"/>
    </source>
</evidence>
<gene>
    <name evidence="14" type="ORF">SAMN04488052_102610</name>
</gene>
<dbReference type="PANTHER" id="PTHR32248:SF4">
    <property type="entry name" value="RNA POLYMERASE SIGMA-54 FACTOR"/>
    <property type="match status" value="1"/>
</dbReference>
<evidence type="ECO:0000256" key="3">
    <source>
        <dbReference type="ARBA" id="ARBA00022478"/>
    </source>
</evidence>
<dbReference type="GO" id="GO:0006352">
    <property type="term" value="P:DNA-templated transcription initiation"/>
    <property type="evidence" value="ECO:0007669"/>
    <property type="project" value="InterPro"/>
</dbReference>
<dbReference type="GO" id="GO:0016779">
    <property type="term" value="F:nucleotidyltransferase activity"/>
    <property type="evidence" value="ECO:0007669"/>
    <property type="project" value="UniProtKB-KW"/>
</dbReference>
<dbReference type="Pfam" id="PF00309">
    <property type="entry name" value="Sigma54_AID"/>
    <property type="match status" value="1"/>
</dbReference>
<evidence type="ECO:0000256" key="8">
    <source>
        <dbReference type="ARBA" id="ARBA00023125"/>
    </source>
</evidence>
<evidence type="ECO:0000313" key="14">
    <source>
        <dbReference type="EMBL" id="SEO75226.1"/>
    </source>
</evidence>
<dbReference type="RefSeq" id="WP_091641681.1">
    <property type="nucleotide sequence ID" value="NZ_FOEG01000002.1"/>
</dbReference>
<dbReference type="InterPro" id="IPR038709">
    <property type="entry name" value="RpoN_core-bd_sf"/>
</dbReference>
<proteinExistence type="inferred from homology"/>
<evidence type="ECO:0000256" key="4">
    <source>
        <dbReference type="ARBA" id="ARBA00022679"/>
    </source>
</evidence>
<keyword evidence="6 10" id="KW-0805">Transcription regulation</keyword>
<evidence type="ECO:0000256" key="9">
    <source>
        <dbReference type="ARBA" id="ARBA00023163"/>
    </source>
</evidence>
<evidence type="ECO:0000256" key="2">
    <source>
        <dbReference type="ARBA" id="ARBA00019942"/>
    </source>
</evidence>
<evidence type="ECO:0000256" key="5">
    <source>
        <dbReference type="ARBA" id="ARBA00022695"/>
    </source>
</evidence>
<dbReference type="NCBIfam" id="NF009118">
    <property type="entry name" value="PRK12469.1"/>
    <property type="match status" value="1"/>
</dbReference>